<evidence type="ECO:0000313" key="3">
    <source>
        <dbReference type="Proteomes" id="UP000193920"/>
    </source>
</evidence>
<evidence type="ECO:0000313" key="2">
    <source>
        <dbReference type="EMBL" id="ORY39808.1"/>
    </source>
</evidence>
<proteinExistence type="predicted"/>
<protein>
    <submittedName>
        <fullName evidence="2">Uncharacterized protein</fullName>
    </submittedName>
</protein>
<organism evidence="2 3">
    <name type="scientific">Neocallimastix californiae</name>
    <dbReference type="NCBI Taxonomy" id="1754190"/>
    <lineage>
        <taxon>Eukaryota</taxon>
        <taxon>Fungi</taxon>
        <taxon>Fungi incertae sedis</taxon>
        <taxon>Chytridiomycota</taxon>
        <taxon>Chytridiomycota incertae sedis</taxon>
        <taxon>Neocallimastigomycetes</taxon>
        <taxon>Neocallimastigales</taxon>
        <taxon>Neocallimastigaceae</taxon>
        <taxon>Neocallimastix</taxon>
    </lineage>
</organism>
<sequence>MEEWMEDYHNLFYYTISSTSNAKFNNIMKLLIFTICIFLANCALAKESRVFCRYNYNGVSKVYDPAYFDNEGNIVYAKTIEEYAKVLGPTWYGVSWCDNSTMVNSIGMYYDISSIQNKLRKRRLEDSNNNKESNENKDNNENKGNNGYIDEIPTTTYINKIYDKLKNTQQKCILLASVNPAYNPYHKSLIIGVDSRIPNARYVTGVVVNLPDSLGSVINSIPKGFTECAAVNNCEGCSVLCNVLISATKENQISITNSKGEVSTHTIGNIESNTDILTDEISNTIEVESTLTDGNTITHSDSNTDTSSLEVAVTLAHSNSTRSTDEINWNGYKEHSDTNEYSYLSKDDYDYHNNQYEEVNGIPYIDKDASYDNKDKIRIKGW</sequence>
<dbReference type="Proteomes" id="UP000193920">
    <property type="component" value="Unassembled WGS sequence"/>
</dbReference>
<accession>A0A1Y2BYG7</accession>
<name>A0A1Y2BYG7_9FUNG</name>
<dbReference type="EMBL" id="MCOG01000130">
    <property type="protein sequence ID" value="ORY39808.1"/>
    <property type="molecule type" value="Genomic_DNA"/>
</dbReference>
<dbReference type="OrthoDB" id="10393549at2759"/>
<keyword evidence="3" id="KW-1185">Reference proteome</keyword>
<gene>
    <name evidence="2" type="ORF">LY90DRAFT_623310</name>
</gene>
<comment type="caution">
    <text evidence="2">The sequence shown here is derived from an EMBL/GenBank/DDBJ whole genome shotgun (WGS) entry which is preliminary data.</text>
</comment>
<feature type="compositionally biased region" description="Basic and acidic residues" evidence="1">
    <location>
        <begin position="123"/>
        <end position="141"/>
    </location>
</feature>
<dbReference type="AlphaFoldDB" id="A0A1Y2BYG7"/>
<feature type="region of interest" description="Disordered" evidence="1">
    <location>
        <begin position="121"/>
        <end position="147"/>
    </location>
</feature>
<reference evidence="2 3" key="1">
    <citation type="submission" date="2016-08" db="EMBL/GenBank/DDBJ databases">
        <title>A Parts List for Fungal Cellulosomes Revealed by Comparative Genomics.</title>
        <authorList>
            <consortium name="DOE Joint Genome Institute"/>
            <person name="Haitjema C.H."/>
            <person name="Gilmore S.P."/>
            <person name="Henske J.K."/>
            <person name="Solomon K.V."/>
            <person name="De Groot R."/>
            <person name="Kuo A."/>
            <person name="Mondo S.J."/>
            <person name="Salamov A.A."/>
            <person name="Labutti K."/>
            <person name="Zhao Z."/>
            <person name="Chiniquy J."/>
            <person name="Barry K."/>
            <person name="Brewer H.M."/>
            <person name="Purvine S.O."/>
            <person name="Wright A.T."/>
            <person name="Boxma B."/>
            <person name="Van Alen T."/>
            <person name="Hackstein J.H."/>
            <person name="Baker S.E."/>
            <person name="Grigoriev I.V."/>
            <person name="O'Malley M.A."/>
        </authorList>
    </citation>
    <scope>NUCLEOTIDE SEQUENCE [LARGE SCALE GENOMIC DNA]</scope>
    <source>
        <strain evidence="2 3">G1</strain>
    </source>
</reference>
<evidence type="ECO:0000256" key="1">
    <source>
        <dbReference type="SAM" id="MobiDB-lite"/>
    </source>
</evidence>